<protein>
    <submittedName>
        <fullName evidence="2">BTB domain-containing protein</fullName>
    </submittedName>
</protein>
<sequence>MNFFHFRSIPFPSLDDALDLFLFATKISNQQLQKVCLDGIKEKMSPPDVLKIWNHSKALRQHKSIIDYVSYHFPSMFGESEDVRNEFKIMPLNVTLQLLKLRKLNIQSEKDLVPIVMFYIQKNKRDGNEMLKIVNN</sequence>
<accession>A0AC35F155</accession>
<dbReference type="WBParaSite" id="PS1159_v2.g12716.t1">
    <property type="protein sequence ID" value="PS1159_v2.g12716.t1"/>
    <property type="gene ID" value="PS1159_v2.g12716"/>
</dbReference>
<organism evidence="1 2">
    <name type="scientific">Panagrolaimus sp. PS1159</name>
    <dbReference type="NCBI Taxonomy" id="55785"/>
    <lineage>
        <taxon>Eukaryota</taxon>
        <taxon>Metazoa</taxon>
        <taxon>Ecdysozoa</taxon>
        <taxon>Nematoda</taxon>
        <taxon>Chromadorea</taxon>
        <taxon>Rhabditida</taxon>
        <taxon>Tylenchina</taxon>
        <taxon>Panagrolaimomorpha</taxon>
        <taxon>Panagrolaimoidea</taxon>
        <taxon>Panagrolaimidae</taxon>
        <taxon>Panagrolaimus</taxon>
    </lineage>
</organism>
<evidence type="ECO:0000313" key="1">
    <source>
        <dbReference type="Proteomes" id="UP000887580"/>
    </source>
</evidence>
<reference evidence="2" key="1">
    <citation type="submission" date="2022-11" db="UniProtKB">
        <authorList>
            <consortium name="WormBaseParasite"/>
        </authorList>
    </citation>
    <scope>IDENTIFICATION</scope>
</reference>
<proteinExistence type="predicted"/>
<evidence type="ECO:0000313" key="2">
    <source>
        <dbReference type="WBParaSite" id="PS1159_v2.g12716.t1"/>
    </source>
</evidence>
<name>A0AC35F155_9BILA</name>
<dbReference type="Proteomes" id="UP000887580">
    <property type="component" value="Unplaced"/>
</dbReference>